<dbReference type="InterPro" id="IPR008275">
    <property type="entry name" value="CoA_E_activase_dom"/>
</dbReference>
<keyword evidence="3" id="KW-0408">Iron</keyword>
<evidence type="ECO:0000256" key="3">
    <source>
        <dbReference type="ARBA" id="ARBA00023004"/>
    </source>
</evidence>
<protein>
    <submittedName>
        <fullName evidence="6">CoA-substrate-specific enzyme activase</fullName>
    </submittedName>
</protein>
<dbReference type="Pfam" id="PF01869">
    <property type="entry name" value="BcrAD_BadFG"/>
    <property type="match status" value="1"/>
</dbReference>
<dbReference type="Gene3D" id="3.30.420.40">
    <property type="match status" value="1"/>
</dbReference>
<dbReference type="PANTHER" id="PTHR32329">
    <property type="entry name" value="BIFUNCTIONAL PROTEIN [INCLUDES 2-HYDROXYACYL-COA DEHYDRATASE (N-TER) AND ITS ACTIVATOR DOMAIN (C_TERM)-RELATED"/>
    <property type="match status" value="1"/>
</dbReference>
<comment type="cofactor">
    <cofactor evidence="1">
        <name>[4Fe-4S] cluster</name>
        <dbReference type="ChEBI" id="CHEBI:49883"/>
    </cofactor>
</comment>
<evidence type="ECO:0000313" key="6">
    <source>
        <dbReference type="EMBL" id="ETR64912.1"/>
    </source>
</evidence>
<dbReference type="NCBIfam" id="TIGR00241">
    <property type="entry name" value="CoA_E_activ"/>
    <property type="match status" value="1"/>
</dbReference>
<dbReference type="GO" id="GO:0051536">
    <property type="term" value="F:iron-sulfur cluster binding"/>
    <property type="evidence" value="ECO:0007669"/>
    <property type="project" value="UniProtKB-KW"/>
</dbReference>
<keyword evidence="4" id="KW-0411">Iron-sulfur</keyword>
<evidence type="ECO:0000259" key="5">
    <source>
        <dbReference type="Pfam" id="PF01869"/>
    </source>
</evidence>
<evidence type="ECO:0000256" key="4">
    <source>
        <dbReference type="ARBA" id="ARBA00023014"/>
    </source>
</evidence>
<comment type="caution">
    <text evidence="6">The sequence shown here is derived from an EMBL/GenBank/DDBJ whole genome shotgun (WGS) entry which is preliminary data.</text>
</comment>
<dbReference type="InterPro" id="IPR002731">
    <property type="entry name" value="ATPase_BadF"/>
</dbReference>
<accession>A0A1V1NQP2</accession>
<reference evidence="7" key="1">
    <citation type="submission" date="2012-11" db="EMBL/GenBank/DDBJ databases">
        <authorList>
            <person name="Lucero-Rivera Y.E."/>
            <person name="Tovar-Ramirez D."/>
        </authorList>
    </citation>
    <scope>NUCLEOTIDE SEQUENCE [LARGE SCALE GENOMIC DNA]</scope>
    <source>
        <strain evidence="7">Araruama</strain>
    </source>
</reference>
<dbReference type="Proteomes" id="UP000189670">
    <property type="component" value="Unassembled WGS sequence"/>
</dbReference>
<evidence type="ECO:0000256" key="1">
    <source>
        <dbReference type="ARBA" id="ARBA00001966"/>
    </source>
</evidence>
<feature type="domain" description="ATPase BadF/BadG/BcrA/BcrD type" evidence="5">
    <location>
        <begin position="11"/>
        <end position="186"/>
    </location>
</feature>
<dbReference type="PANTHER" id="PTHR32329:SF2">
    <property type="entry name" value="BIFUNCTIONAL PROTEIN [INCLUDES 2-HYDROXYACYL-COA DEHYDRATASE (N-TER) AND ITS ACTIVATOR DOMAIN (C_TERM)"/>
    <property type="match status" value="1"/>
</dbReference>
<keyword evidence="2" id="KW-0479">Metal-binding</keyword>
<feature type="non-terminal residue" evidence="6">
    <location>
        <position position="1"/>
    </location>
</feature>
<evidence type="ECO:0000256" key="2">
    <source>
        <dbReference type="ARBA" id="ARBA00022723"/>
    </source>
</evidence>
<dbReference type="EMBL" id="ATBP01003455">
    <property type="protein sequence ID" value="ETR64912.1"/>
    <property type="molecule type" value="Genomic_DNA"/>
</dbReference>
<proteinExistence type="predicted"/>
<dbReference type="InterPro" id="IPR051805">
    <property type="entry name" value="Dehydratase_Activator_Redct"/>
</dbReference>
<dbReference type="SUPFAM" id="SSF53067">
    <property type="entry name" value="Actin-like ATPase domain"/>
    <property type="match status" value="1"/>
</dbReference>
<organism evidence="6 7">
    <name type="scientific">Candidatus Magnetoglobus multicellularis str. Araruama</name>
    <dbReference type="NCBI Taxonomy" id="890399"/>
    <lineage>
        <taxon>Bacteria</taxon>
        <taxon>Pseudomonadati</taxon>
        <taxon>Thermodesulfobacteriota</taxon>
        <taxon>Desulfobacteria</taxon>
        <taxon>Desulfobacterales</taxon>
        <taxon>Desulfobacteraceae</taxon>
        <taxon>Candidatus Magnetoglobus</taxon>
    </lineage>
</organism>
<gene>
    <name evidence="6" type="ORF">OMM_15129</name>
</gene>
<dbReference type="AlphaFoldDB" id="A0A1V1NQP2"/>
<sequence length="193" mass="20676">GRKCSICSKSVTEITCYGRGANYLNPDVRLVIDIGGQDSKVISIDKQGNVLNFVMNDKCAAGTGRFLEMVARTFDINLDDLGELSSHSKKKLSISSICAIFAETEMISLFSSGEAKEDIIHAAHTSICEKTANLVDRIGINEKVMFCGGVANNSGIVKQLEYRLGVTVIRPNIVEQVGAIGAAIIARSTSKSS</sequence>
<dbReference type="InterPro" id="IPR043129">
    <property type="entry name" value="ATPase_NBD"/>
</dbReference>
<name>A0A1V1NQP2_9BACT</name>
<dbReference type="GO" id="GO:0046872">
    <property type="term" value="F:metal ion binding"/>
    <property type="evidence" value="ECO:0007669"/>
    <property type="project" value="UniProtKB-KW"/>
</dbReference>
<evidence type="ECO:0000313" key="7">
    <source>
        <dbReference type="Proteomes" id="UP000189670"/>
    </source>
</evidence>